<evidence type="ECO:0000313" key="9">
    <source>
        <dbReference type="Proteomes" id="UP000326062"/>
    </source>
</evidence>
<sequence length="243" mass="26973">MEIPGLTISSQTLDHWTKPREGLSEDLLTNPEEIWYTDGSSFVLDGKRRARYAVVSNFEIIEAKPLPPVTSTQLAELIALTRALELGKGKRVAIYTDSKYAFLVLHAHAAIWKERGHLTTRGSPIKYGDQILRFLEAVHLPSELSGSRCKGHQKGSMEVARGNQAADQAAERAALQNHDLIGVATFVPQTNRNAFIILKVRLVKLRVRACKKIIWGGPKRRGSFFCLGTSNGSWLTAYTPPLI</sequence>
<dbReference type="GO" id="GO:0003964">
    <property type="term" value="F:RNA-directed DNA polymerase activity"/>
    <property type="evidence" value="ECO:0007669"/>
    <property type="project" value="UniProtKB-KW"/>
</dbReference>
<name>A0A5N3XXH2_MUNRE</name>
<keyword evidence="1" id="KW-0808">Transferase</keyword>
<evidence type="ECO:0000256" key="2">
    <source>
        <dbReference type="ARBA" id="ARBA00022695"/>
    </source>
</evidence>
<organism evidence="8 9">
    <name type="scientific">Muntiacus reevesi</name>
    <name type="common">Reeves' muntjac</name>
    <name type="synonym">Cervus reevesi</name>
    <dbReference type="NCBI Taxonomy" id="9886"/>
    <lineage>
        <taxon>Eukaryota</taxon>
        <taxon>Metazoa</taxon>
        <taxon>Chordata</taxon>
        <taxon>Craniata</taxon>
        <taxon>Vertebrata</taxon>
        <taxon>Euteleostomi</taxon>
        <taxon>Mammalia</taxon>
        <taxon>Eutheria</taxon>
        <taxon>Laurasiatheria</taxon>
        <taxon>Artiodactyla</taxon>
        <taxon>Ruminantia</taxon>
        <taxon>Pecora</taxon>
        <taxon>Cervidae</taxon>
        <taxon>Muntiacinae</taxon>
        <taxon>Muntiacus</taxon>
    </lineage>
</organism>
<dbReference type="EMBL" id="VCEB01000004">
    <property type="protein sequence ID" value="KAB0377898.1"/>
    <property type="molecule type" value="Genomic_DNA"/>
</dbReference>
<keyword evidence="9" id="KW-1185">Reference proteome</keyword>
<evidence type="ECO:0000256" key="4">
    <source>
        <dbReference type="ARBA" id="ARBA00022759"/>
    </source>
</evidence>
<dbReference type="GO" id="GO:0003676">
    <property type="term" value="F:nucleic acid binding"/>
    <property type="evidence" value="ECO:0007669"/>
    <property type="project" value="InterPro"/>
</dbReference>
<keyword evidence="6" id="KW-0695">RNA-directed DNA polymerase</keyword>
<dbReference type="PROSITE" id="PS50879">
    <property type="entry name" value="RNASE_H_1"/>
    <property type="match status" value="1"/>
</dbReference>
<keyword evidence="3" id="KW-0540">Nuclease</keyword>
<reference evidence="8 9" key="1">
    <citation type="submission" date="2019-06" db="EMBL/GenBank/DDBJ databases">
        <title>Discovery of a novel chromosome fission-fusion reversal in muntjac.</title>
        <authorList>
            <person name="Mudd A.B."/>
            <person name="Bredeson J.V."/>
            <person name="Baum R."/>
            <person name="Hockemeyer D."/>
            <person name="Rokhsar D.S."/>
        </authorList>
    </citation>
    <scope>NUCLEOTIDE SEQUENCE [LARGE SCALE GENOMIC DNA]</scope>
    <source>
        <strain evidence="8">UCam_UCB_Mr</strain>
        <tissue evidence="8">Fibroblast cell line</tissue>
    </source>
</reference>
<feature type="domain" description="RNase H type-1" evidence="7">
    <location>
        <begin position="29"/>
        <end position="175"/>
    </location>
</feature>
<dbReference type="SUPFAM" id="SSF53098">
    <property type="entry name" value="Ribonuclease H-like"/>
    <property type="match status" value="1"/>
</dbReference>
<accession>A0A5N3XXH2</accession>
<proteinExistence type="predicted"/>
<dbReference type="PANTHER" id="PTHR41694">
    <property type="entry name" value="ENDOGENOUS RETROVIRUS GROUP K MEMBER POL PROTEIN"/>
    <property type="match status" value="1"/>
</dbReference>
<evidence type="ECO:0000256" key="5">
    <source>
        <dbReference type="ARBA" id="ARBA00022801"/>
    </source>
</evidence>
<protein>
    <recommendedName>
        <fullName evidence="7">RNase H type-1 domain-containing protein</fullName>
    </recommendedName>
</protein>
<evidence type="ECO:0000313" key="8">
    <source>
        <dbReference type="EMBL" id="KAB0377898.1"/>
    </source>
</evidence>
<keyword evidence="2" id="KW-0548">Nucleotidyltransferase</keyword>
<dbReference type="InterPro" id="IPR002156">
    <property type="entry name" value="RNaseH_domain"/>
</dbReference>
<dbReference type="Proteomes" id="UP000326062">
    <property type="component" value="Chromosome 4"/>
</dbReference>
<dbReference type="Pfam" id="PF00075">
    <property type="entry name" value="RNase_H"/>
    <property type="match status" value="1"/>
</dbReference>
<keyword evidence="5" id="KW-0378">Hydrolase</keyword>
<dbReference type="AlphaFoldDB" id="A0A5N3XXH2"/>
<dbReference type="InterPro" id="IPR012337">
    <property type="entry name" value="RNaseH-like_sf"/>
</dbReference>
<evidence type="ECO:0000256" key="3">
    <source>
        <dbReference type="ARBA" id="ARBA00022722"/>
    </source>
</evidence>
<evidence type="ECO:0000259" key="7">
    <source>
        <dbReference type="PROSITE" id="PS50879"/>
    </source>
</evidence>
<dbReference type="PANTHER" id="PTHR41694:SF5">
    <property type="entry name" value="RIBONUCLEASE H"/>
    <property type="match status" value="1"/>
</dbReference>
<comment type="caution">
    <text evidence="8">The sequence shown here is derived from an EMBL/GenBank/DDBJ whole genome shotgun (WGS) entry which is preliminary data.</text>
</comment>
<evidence type="ECO:0000256" key="1">
    <source>
        <dbReference type="ARBA" id="ARBA00022679"/>
    </source>
</evidence>
<keyword evidence="4" id="KW-0255">Endonuclease</keyword>
<evidence type="ECO:0000256" key="6">
    <source>
        <dbReference type="ARBA" id="ARBA00022918"/>
    </source>
</evidence>
<dbReference type="InterPro" id="IPR036397">
    <property type="entry name" value="RNaseH_sf"/>
</dbReference>
<gene>
    <name evidence="8" type="ORF">FD755_009476</name>
</gene>
<dbReference type="Gene3D" id="3.30.420.10">
    <property type="entry name" value="Ribonuclease H-like superfamily/Ribonuclease H"/>
    <property type="match status" value="1"/>
</dbReference>
<dbReference type="GO" id="GO:0004523">
    <property type="term" value="F:RNA-DNA hybrid ribonuclease activity"/>
    <property type="evidence" value="ECO:0007669"/>
    <property type="project" value="InterPro"/>
</dbReference>
<dbReference type="CDD" id="cd09273">
    <property type="entry name" value="RNase_HI_RT_Bel"/>
    <property type="match status" value="1"/>
</dbReference>